<dbReference type="EMBL" id="NMUH01005313">
    <property type="protein sequence ID" value="MQM12430.1"/>
    <property type="molecule type" value="Genomic_DNA"/>
</dbReference>
<evidence type="ECO:0000256" key="1">
    <source>
        <dbReference type="ARBA" id="ARBA00004167"/>
    </source>
</evidence>
<keyword evidence="4 6" id="KW-1133">Transmembrane helix</keyword>
<feature type="transmembrane region" description="Helical" evidence="6">
    <location>
        <begin position="22"/>
        <end position="43"/>
    </location>
</feature>
<evidence type="ECO:0000313" key="7">
    <source>
        <dbReference type="EMBL" id="MQM12430.1"/>
    </source>
</evidence>
<dbReference type="GO" id="GO:0016020">
    <property type="term" value="C:membrane"/>
    <property type="evidence" value="ECO:0007669"/>
    <property type="project" value="UniProtKB-SubCell"/>
</dbReference>
<dbReference type="PANTHER" id="PTHR24298">
    <property type="entry name" value="FLAVONOID 3'-MONOOXYGENASE-RELATED"/>
    <property type="match status" value="1"/>
</dbReference>
<organism evidence="7 8">
    <name type="scientific">Colocasia esculenta</name>
    <name type="common">Wild taro</name>
    <name type="synonym">Arum esculentum</name>
    <dbReference type="NCBI Taxonomy" id="4460"/>
    <lineage>
        <taxon>Eukaryota</taxon>
        <taxon>Viridiplantae</taxon>
        <taxon>Streptophyta</taxon>
        <taxon>Embryophyta</taxon>
        <taxon>Tracheophyta</taxon>
        <taxon>Spermatophyta</taxon>
        <taxon>Magnoliopsida</taxon>
        <taxon>Liliopsida</taxon>
        <taxon>Araceae</taxon>
        <taxon>Aroideae</taxon>
        <taxon>Colocasieae</taxon>
        <taxon>Colocasia</taxon>
    </lineage>
</organism>
<dbReference type="InterPro" id="IPR001128">
    <property type="entry name" value="Cyt_P450"/>
</dbReference>
<dbReference type="OrthoDB" id="1055148at2759"/>
<comment type="subcellular location">
    <subcellularLocation>
        <location evidence="1">Membrane</location>
        <topology evidence="1">Single-pass membrane protein</topology>
    </subcellularLocation>
</comment>
<proteinExistence type="predicted"/>
<dbReference type="Pfam" id="PF00067">
    <property type="entry name" value="p450"/>
    <property type="match status" value="1"/>
</dbReference>
<gene>
    <name evidence="7" type="ORF">Taro_045349</name>
</gene>
<dbReference type="GO" id="GO:0005506">
    <property type="term" value="F:iron ion binding"/>
    <property type="evidence" value="ECO:0007669"/>
    <property type="project" value="InterPro"/>
</dbReference>
<evidence type="ECO:0000313" key="8">
    <source>
        <dbReference type="Proteomes" id="UP000652761"/>
    </source>
</evidence>
<dbReference type="InterPro" id="IPR051103">
    <property type="entry name" value="Plant_metabolite_P450s"/>
</dbReference>
<evidence type="ECO:0000256" key="3">
    <source>
        <dbReference type="ARBA" id="ARBA00022723"/>
    </source>
</evidence>
<accession>A0A843X6F6</accession>
<evidence type="ECO:0000256" key="2">
    <source>
        <dbReference type="ARBA" id="ARBA00022692"/>
    </source>
</evidence>
<protein>
    <submittedName>
        <fullName evidence="7">Uncharacterized protein</fullName>
    </submittedName>
</protein>
<dbReference type="SUPFAM" id="SSF48264">
    <property type="entry name" value="Cytochrome P450"/>
    <property type="match status" value="1"/>
</dbReference>
<dbReference type="Gene3D" id="1.10.630.10">
    <property type="entry name" value="Cytochrome P450"/>
    <property type="match status" value="1"/>
</dbReference>
<evidence type="ECO:0000256" key="6">
    <source>
        <dbReference type="SAM" id="Phobius"/>
    </source>
</evidence>
<keyword evidence="2 6" id="KW-0812">Transmembrane</keyword>
<dbReference type="InterPro" id="IPR036396">
    <property type="entry name" value="Cyt_P450_sf"/>
</dbReference>
<keyword evidence="3" id="KW-0479">Metal-binding</keyword>
<evidence type="ECO:0000256" key="4">
    <source>
        <dbReference type="ARBA" id="ARBA00022989"/>
    </source>
</evidence>
<dbReference type="AlphaFoldDB" id="A0A843X6F6"/>
<comment type="caution">
    <text evidence="7">The sequence shown here is derived from an EMBL/GenBank/DDBJ whole genome shotgun (WGS) entry which is preliminary data.</text>
</comment>
<sequence length="132" mass="15333">MCFGEILDENAIREIEKAQRDFLLYIVKLNVFVFLPWIAQWVFRNRQKRFLELRQKQEDVLIPLIKARQGLRDEGRKNKGDNSFQCCYVDSLLDLEVPDNKGGQTKKLTGKEIISLCFEFLNAGTDTTSMAV</sequence>
<dbReference type="PANTHER" id="PTHR24298:SF800">
    <property type="entry name" value="CYTOCHROME P450 89A2-RELATED"/>
    <property type="match status" value="1"/>
</dbReference>
<keyword evidence="8" id="KW-1185">Reference proteome</keyword>
<evidence type="ECO:0000256" key="5">
    <source>
        <dbReference type="ARBA" id="ARBA00023136"/>
    </source>
</evidence>
<name>A0A843X6F6_COLES</name>
<reference evidence="7" key="1">
    <citation type="submission" date="2017-07" db="EMBL/GenBank/DDBJ databases">
        <title>Taro Niue Genome Assembly and Annotation.</title>
        <authorList>
            <person name="Atibalentja N."/>
            <person name="Keating K."/>
            <person name="Fields C.J."/>
        </authorList>
    </citation>
    <scope>NUCLEOTIDE SEQUENCE</scope>
    <source>
        <strain evidence="7">Niue_2</strain>
        <tissue evidence="7">Leaf</tissue>
    </source>
</reference>
<dbReference type="Proteomes" id="UP000652761">
    <property type="component" value="Unassembled WGS sequence"/>
</dbReference>
<keyword evidence="5 6" id="KW-0472">Membrane</keyword>
<dbReference type="GO" id="GO:0020037">
    <property type="term" value="F:heme binding"/>
    <property type="evidence" value="ECO:0007669"/>
    <property type="project" value="InterPro"/>
</dbReference>
<dbReference type="GO" id="GO:0016709">
    <property type="term" value="F:oxidoreductase activity, acting on paired donors, with incorporation or reduction of molecular oxygen, NAD(P)H as one donor, and incorporation of one atom of oxygen"/>
    <property type="evidence" value="ECO:0007669"/>
    <property type="project" value="TreeGrafter"/>
</dbReference>